<feature type="chain" id="PRO_5046583840" evidence="1">
    <location>
        <begin position="23"/>
        <end position="635"/>
    </location>
</feature>
<dbReference type="SUPFAM" id="SSF82171">
    <property type="entry name" value="DPP6 N-terminal domain-like"/>
    <property type="match status" value="1"/>
</dbReference>
<evidence type="ECO:0000313" key="3">
    <source>
        <dbReference type="Proteomes" id="UP001165296"/>
    </source>
</evidence>
<dbReference type="Pfam" id="PF13585">
    <property type="entry name" value="CHU_C"/>
    <property type="match status" value="1"/>
</dbReference>
<accession>A0ABS8APA7</accession>
<dbReference type="Proteomes" id="UP001165296">
    <property type="component" value="Unassembled WGS sequence"/>
</dbReference>
<comment type="caution">
    <text evidence="2">The sequence shown here is derived from an EMBL/GenBank/DDBJ whole genome shotgun (WGS) entry which is preliminary data.</text>
</comment>
<gene>
    <name evidence="2" type="ORF">LGH74_08120</name>
</gene>
<reference evidence="2" key="1">
    <citation type="submission" date="2021-10" db="EMBL/GenBank/DDBJ databases">
        <authorList>
            <person name="Dean J.D."/>
            <person name="Kim M.K."/>
            <person name="Newey C.N."/>
            <person name="Stoker T.S."/>
            <person name="Thompson D.W."/>
            <person name="Grose J.H."/>
        </authorList>
    </citation>
    <scope>NUCLEOTIDE SEQUENCE</scope>
    <source>
        <strain evidence="2">BT178</strain>
    </source>
</reference>
<keyword evidence="3" id="KW-1185">Reference proteome</keyword>
<dbReference type="EMBL" id="JAJADR010000002">
    <property type="protein sequence ID" value="MCB2407939.1"/>
    <property type="molecule type" value="Genomic_DNA"/>
</dbReference>
<name>A0ABS8APA7_9BACT</name>
<dbReference type="RefSeq" id="WP_226174388.1">
    <property type="nucleotide sequence ID" value="NZ_JAJADR010000002.1"/>
</dbReference>
<organism evidence="2 3">
    <name type="scientific">Hymenobacter lucidus</name>
    <dbReference type="NCBI Taxonomy" id="2880930"/>
    <lineage>
        <taxon>Bacteria</taxon>
        <taxon>Pseudomonadati</taxon>
        <taxon>Bacteroidota</taxon>
        <taxon>Cytophagia</taxon>
        <taxon>Cytophagales</taxon>
        <taxon>Hymenobacteraceae</taxon>
        <taxon>Hymenobacter</taxon>
    </lineage>
</organism>
<sequence length="635" mass="68741">MKKYVLLLGLLLALTSGFTVRAQGENDVWCFGLRAGLKFQKGSAVPTYLVSAIESFEACASVADASGNLLFYTDATSVWTRQHTLMANGTALGGSTSSSQGALIVRAVDSSQEYYIFTLDDKEHNLKAGLRYSLLHMGLQNGMGAVTQKNQPIALPGGKLPTEHLAAIPQPNGHDYWIVVHGFNTNEFYAYSLTKAGLAATPVISAVGAVFTSVTTAETGIMRFSPDGRRLAVTRLMGGLELFDFDVATGQLSNGVVVTAPAANTPILQGRMVGAEFSADGTLLYTHEGPNILQFDLLAGSPAAVRASRRRLGSIERPIGDFLRGSDGRIYIAALYESALSVIENPNQVLGARFLFRGQRLNAYVDPNSTMPPCSQYGLPNYRLNPVLATPEVEEAFRIVSAPGCVGSPSSFRVVGRDPQRTISRVTWTFAPDATVYSGLAIAPVFTQPGSRELLVVVEFTNGTRQSQRLTVSVPPNVSFRLRAENSTGSFACGEREVVLTAEATTPGTFHWADSPTTEPVRRITAPGLYRVRFESEAGCAALDSIVVAPPSGTCTLPNIITPNGDDANQRFVLTGYEAGHWAITVYNRWGRAVYEQVGYQNDWQADNQPAGVYYYQLRHLTTNERLKGWVEVVR</sequence>
<evidence type="ECO:0000313" key="2">
    <source>
        <dbReference type="EMBL" id="MCB2407939.1"/>
    </source>
</evidence>
<evidence type="ECO:0000256" key="1">
    <source>
        <dbReference type="SAM" id="SignalP"/>
    </source>
</evidence>
<feature type="signal peptide" evidence="1">
    <location>
        <begin position="1"/>
        <end position="22"/>
    </location>
</feature>
<protein>
    <submittedName>
        <fullName evidence="2">Gliding motility-associated C-terminal domain-containing protein</fullName>
    </submittedName>
</protein>
<keyword evidence="1" id="KW-0732">Signal</keyword>
<proteinExistence type="predicted"/>